<dbReference type="PROSITE" id="PS51620">
    <property type="entry name" value="SAM_TRM61"/>
    <property type="match status" value="1"/>
</dbReference>
<name>A0A849AWG4_9MICO</name>
<feature type="compositionally biased region" description="Low complexity" evidence="5">
    <location>
        <begin position="136"/>
        <end position="153"/>
    </location>
</feature>
<keyword evidence="3" id="KW-0949">S-adenosyl-L-methionine</keyword>
<sequence>MAHHRFALGGTGGRGLVRPGGRGAGRAVGGGLAAAARWPAGHLLRAVVGADRRLPLDGREQCDRPRPLQPAVRPGAGARRAAAGRAGARRRRARPAAAGGRPRGGRSAGCGVGLHPRRAGCAGAGDHTRDHHRAVPRAGAAGRLGRPGRLTGCGRDRAGASRAGSGSRHTPAARGGGRPADRTGVDRAARQRTRCGRTARVGAAGEALDSPLVTSSPEPTGAAARRGPFVAGERVQLTDAKGRMHTLTLTPGKQFHTHRGHLVHDDLIGLPDGSTITNTAGTEYLAMRPLLSDYVMSMPRGAAVVYPKDSGQIVAMADIFPGARVVEAGVGSGALSMSLLRAVGDHGSLHSIERRADFAEIAQANVRAFFAGDHPAWQVSVGDFVEVLPQIAEPGSVDRVVLDMLAPWECLDAAADALAPGGVLIAYVATATQLSRVAEAARAHGGYTEPQAWESIVRGWHLEGLAVRPQHRMHGHTGFLVSTRRLAPGVTPPLRKRRPAKGTYGEDGASHAETGAPDVTNDTVDWTPEDLGERPVSERKIRKLRRSASEPPPE</sequence>
<reference evidence="7 8" key="1">
    <citation type="submission" date="2020-05" db="EMBL/GenBank/DDBJ databases">
        <title>Flexivirga sp. ID2601S isolated from air conditioner.</title>
        <authorList>
            <person name="Kim D.H."/>
        </authorList>
    </citation>
    <scope>NUCLEOTIDE SEQUENCE [LARGE SCALE GENOMIC DNA]</scope>
    <source>
        <strain evidence="7 8">ID2601S</strain>
    </source>
</reference>
<keyword evidence="8" id="KW-1185">Reference proteome</keyword>
<dbReference type="CDD" id="cd02440">
    <property type="entry name" value="AdoMet_MTases"/>
    <property type="match status" value="1"/>
</dbReference>
<dbReference type="Gene3D" id="3.10.330.20">
    <property type="match status" value="1"/>
</dbReference>
<dbReference type="EMBL" id="JABENB010000003">
    <property type="protein sequence ID" value="NNG41012.1"/>
    <property type="molecule type" value="Genomic_DNA"/>
</dbReference>
<dbReference type="GO" id="GO:0030488">
    <property type="term" value="P:tRNA methylation"/>
    <property type="evidence" value="ECO:0007669"/>
    <property type="project" value="InterPro"/>
</dbReference>
<evidence type="ECO:0000256" key="3">
    <source>
        <dbReference type="ARBA" id="ARBA00022691"/>
    </source>
</evidence>
<feature type="compositionally biased region" description="Low complexity" evidence="5">
    <location>
        <begin position="73"/>
        <end position="86"/>
    </location>
</feature>
<evidence type="ECO:0000313" key="7">
    <source>
        <dbReference type="EMBL" id="NNG41012.1"/>
    </source>
</evidence>
<feature type="compositionally biased region" description="Basic and acidic residues" evidence="5">
    <location>
        <begin position="57"/>
        <end position="66"/>
    </location>
</feature>
<dbReference type="AlphaFoldDB" id="A0A849AWG4"/>
<dbReference type="GO" id="GO:0031515">
    <property type="term" value="C:tRNA (m1A) methyltransferase complex"/>
    <property type="evidence" value="ECO:0007669"/>
    <property type="project" value="InterPro"/>
</dbReference>
<dbReference type="GO" id="GO:0160107">
    <property type="term" value="F:tRNA (adenine(58)-N1)-methyltransferase activity"/>
    <property type="evidence" value="ECO:0007669"/>
    <property type="project" value="InterPro"/>
</dbReference>
<accession>A0A849AWG4</accession>
<dbReference type="Proteomes" id="UP000557772">
    <property type="component" value="Unassembled WGS sequence"/>
</dbReference>
<organism evidence="7 8">
    <name type="scientific">Flexivirga aerilata</name>
    <dbReference type="NCBI Taxonomy" id="1656889"/>
    <lineage>
        <taxon>Bacteria</taxon>
        <taxon>Bacillati</taxon>
        <taxon>Actinomycetota</taxon>
        <taxon>Actinomycetes</taxon>
        <taxon>Micrococcales</taxon>
        <taxon>Dermacoccaceae</taxon>
        <taxon>Flexivirga</taxon>
    </lineage>
</organism>
<evidence type="ECO:0000313" key="8">
    <source>
        <dbReference type="Proteomes" id="UP000557772"/>
    </source>
</evidence>
<feature type="region of interest" description="Disordered" evidence="5">
    <location>
        <begin position="1"/>
        <end position="28"/>
    </location>
</feature>
<dbReference type="InterPro" id="IPR029063">
    <property type="entry name" value="SAM-dependent_MTases_sf"/>
</dbReference>
<keyword evidence="4" id="KW-0819">tRNA processing</keyword>
<proteinExistence type="predicted"/>
<feature type="region of interest" description="Disordered" evidence="5">
    <location>
        <begin position="489"/>
        <end position="554"/>
    </location>
</feature>
<dbReference type="Pfam" id="PF14801">
    <property type="entry name" value="TrmI-like_N"/>
    <property type="match status" value="1"/>
</dbReference>
<feature type="compositionally biased region" description="Gly residues" evidence="5">
    <location>
        <begin position="9"/>
        <end position="28"/>
    </location>
</feature>
<evidence type="ECO:0000256" key="1">
    <source>
        <dbReference type="ARBA" id="ARBA00022603"/>
    </source>
</evidence>
<feature type="compositionally biased region" description="Basic and acidic residues" evidence="5">
    <location>
        <begin position="179"/>
        <end position="189"/>
    </location>
</feature>
<feature type="region of interest" description="Disordered" evidence="5">
    <location>
        <begin position="57"/>
        <end position="225"/>
    </location>
</feature>
<evidence type="ECO:0000256" key="4">
    <source>
        <dbReference type="ARBA" id="ARBA00022694"/>
    </source>
</evidence>
<dbReference type="Pfam" id="PF08704">
    <property type="entry name" value="GCD14"/>
    <property type="match status" value="1"/>
</dbReference>
<dbReference type="InterPro" id="IPR014816">
    <property type="entry name" value="tRNA_MeTrfase_Gcd14"/>
</dbReference>
<protein>
    <submittedName>
        <fullName evidence="7">tRNA (Adenine-N1)-methyltransferase</fullName>
    </submittedName>
</protein>
<evidence type="ECO:0000259" key="6">
    <source>
        <dbReference type="Pfam" id="PF08704"/>
    </source>
</evidence>
<feature type="domain" description="tRNA (adenine(58)-N(1))-methyltransferase catalytic subunit TRM61 C-terminal" evidence="6">
    <location>
        <begin position="295"/>
        <end position="460"/>
    </location>
</feature>
<evidence type="ECO:0000256" key="5">
    <source>
        <dbReference type="SAM" id="MobiDB-lite"/>
    </source>
</evidence>
<keyword evidence="2 7" id="KW-0808">Transferase</keyword>
<dbReference type="InterPro" id="IPR049470">
    <property type="entry name" value="TRM61_C"/>
</dbReference>
<dbReference type="SUPFAM" id="SSF53335">
    <property type="entry name" value="S-adenosyl-L-methionine-dependent methyltransferases"/>
    <property type="match status" value="1"/>
</dbReference>
<dbReference type="Gene3D" id="3.40.50.150">
    <property type="entry name" value="Vaccinia Virus protein VP39"/>
    <property type="match status" value="1"/>
</dbReference>
<keyword evidence="1 7" id="KW-0489">Methyltransferase</keyword>
<dbReference type="FunFam" id="3.40.50.150:FF:000019">
    <property type="entry name" value="tRNA (adenine(58)-N(1))-methyltransferase TrmI"/>
    <property type="match status" value="1"/>
</dbReference>
<evidence type="ECO:0000256" key="2">
    <source>
        <dbReference type="ARBA" id="ARBA00022679"/>
    </source>
</evidence>
<comment type="caution">
    <text evidence="7">The sequence shown here is derived from an EMBL/GenBank/DDBJ whole genome shotgun (WGS) entry which is preliminary data.</text>
</comment>
<dbReference type="PANTHER" id="PTHR12133:SF1">
    <property type="entry name" value="TRNA (ADENINE(58)-N(1))-METHYLTRANSFERASE, MITOCHONDRIAL"/>
    <property type="match status" value="1"/>
</dbReference>
<dbReference type="PANTHER" id="PTHR12133">
    <property type="entry name" value="TRNA (ADENINE(58)-N(1))-METHYLTRANSFERASE"/>
    <property type="match status" value="1"/>
</dbReference>
<gene>
    <name evidence="7" type="ORF">HJ588_17265</name>
</gene>